<sequence length="161" mass="18314">MAEIVNCILYKLKTGCQWHILPVKNLFSNVVLHYKTVFGYFRTWCKSGVLQQIWCGLLNKYRASLDMSSVDLDGSHTPALRGEEQVAYQGRKKRKTINALYLTDRQGIPLAISDPIEGNHNDLHQIKERFTDIIDSLNNSDIRVDGLLLNANAGFDSAEFR</sequence>
<feature type="domain" description="Insertion element IS402-like" evidence="1">
    <location>
        <begin position="3"/>
        <end position="54"/>
    </location>
</feature>
<dbReference type="InterPro" id="IPR025161">
    <property type="entry name" value="IS402-like_dom"/>
</dbReference>
<evidence type="ECO:0000313" key="2">
    <source>
        <dbReference type="EMBL" id="MBB3187205.1"/>
    </source>
</evidence>
<dbReference type="EMBL" id="JACHYB010000001">
    <property type="protein sequence ID" value="MBB3187205.1"/>
    <property type="molecule type" value="Genomic_DNA"/>
</dbReference>
<dbReference type="PANTHER" id="PTHR30007:SF0">
    <property type="entry name" value="TRANSPOSASE"/>
    <property type="match status" value="1"/>
</dbReference>
<dbReference type="AlphaFoldDB" id="A0A7W5H1Z9"/>
<accession>A0A7W5H1Z9</accession>
<dbReference type="Proteomes" id="UP000544222">
    <property type="component" value="Unassembled WGS sequence"/>
</dbReference>
<comment type="caution">
    <text evidence="2">The sequence shown here is derived from an EMBL/GenBank/DDBJ whole genome shotgun (WGS) entry which is preliminary data.</text>
</comment>
<dbReference type="PANTHER" id="PTHR30007">
    <property type="entry name" value="PHP DOMAIN PROTEIN"/>
    <property type="match status" value="1"/>
</dbReference>
<name>A0A7W5H1Z9_9PORP</name>
<keyword evidence="3" id="KW-1185">Reference proteome</keyword>
<evidence type="ECO:0000259" key="1">
    <source>
        <dbReference type="Pfam" id="PF13340"/>
    </source>
</evidence>
<organism evidence="2 3">
    <name type="scientific">Microbacter margulisiae</name>
    <dbReference type="NCBI Taxonomy" id="1350067"/>
    <lineage>
        <taxon>Bacteria</taxon>
        <taxon>Pseudomonadati</taxon>
        <taxon>Bacteroidota</taxon>
        <taxon>Bacteroidia</taxon>
        <taxon>Bacteroidales</taxon>
        <taxon>Porphyromonadaceae</taxon>
        <taxon>Microbacter</taxon>
    </lineage>
</organism>
<proteinExistence type="predicted"/>
<protein>
    <submittedName>
        <fullName evidence="2">Transposase</fullName>
    </submittedName>
</protein>
<reference evidence="2 3" key="1">
    <citation type="submission" date="2020-08" db="EMBL/GenBank/DDBJ databases">
        <title>Genomic Encyclopedia of Type Strains, Phase IV (KMG-IV): sequencing the most valuable type-strain genomes for metagenomic binning, comparative biology and taxonomic classification.</title>
        <authorList>
            <person name="Goeker M."/>
        </authorList>
    </citation>
    <scope>NUCLEOTIDE SEQUENCE [LARGE SCALE GENOMIC DNA]</scope>
    <source>
        <strain evidence="2 3">DSM 27471</strain>
    </source>
</reference>
<evidence type="ECO:0000313" key="3">
    <source>
        <dbReference type="Proteomes" id="UP000544222"/>
    </source>
</evidence>
<gene>
    <name evidence="2" type="ORF">FHX64_001368</name>
</gene>
<dbReference type="Pfam" id="PF13340">
    <property type="entry name" value="DUF4096"/>
    <property type="match status" value="1"/>
</dbReference>